<keyword evidence="2" id="KW-0732">Signal</keyword>
<reference evidence="3 4" key="1">
    <citation type="submission" date="2011-06" db="EMBL/GenBank/DDBJ databases">
        <authorList>
            <person name="Muzny D."/>
            <person name="Qin X."/>
            <person name="Deng J."/>
            <person name="Jiang H."/>
            <person name="Liu Y."/>
            <person name="Qu J."/>
            <person name="Song X.-Z."/>
            <person name="Zhang L."/>
            <person name="Thornton R."/>
            <person name="Coyle M."/>
            <person name="Francisco L."/>
            <person name="Jackson L."/>
            <person name="Javaid M."/>
            <person name="Korchina V."/>
            <person name="Kovar C."/>
            <person name="Mata R."/>
            <person name="Mathew T."/>
            <person name="Ngo R."/>
            <person name="Nguyen L."/>
            <person name="Nguyen N."/>
            <person name="Okwuonu G."/>
            <person name="Ongeri F."/>
            <person name="Pham C."/>
            <person name="Simmons D."/>
            <person name="Wilczek-Boney K."/>
            <person name="Hale W."/>
            <person name="Jakkamsetti A."/>
            <person name="Pham P."/>
            <person name="Ruth R."/>
            <person name="San Lucas F."/>
            <person name="Warren J."/>
            <person name="Zhang J."/>
            <person name="Zhao Z."/>
            <person name="Zhou C."/>
            <person name="Zhu D."/>
            <person name="Lee S."/>
            <person name="Bess C."/>
            <person name="Blankenburg K."/>
            <person name="Forbes L."/>
            <person name="Fu Q."/>
            <person name="Gubbala S."/>
            <person name="Hirani K."/>
            <person name="Jayaseelan J.C."/>
            <person name="Lara F."/>
            <person name="Munidasa M."/>
            <person name="Palculict T."/>
            <person name="Patil S."/>
            <person name="Pu L.-L."/>
            <person name="Saada N."/>
            <person name="Tang L."/>
            <person name="Weissenberger G."/>
            <person name="Zhu Y."/>
            <person name="Hemphill L."/>
            <person name="Shang Y."/>
            <person name="Youmans B."/>
            <person name="Ayvaz T."/>
            <person name="Ross M."/>
            <person name="Santibanez J."/>
            <person name="Aqrawi P."/>
            <person name="Gross S."/>
            <person name="Joshi V."/>
            <person name="Fowler G."/>
            <person name="Nazareth L."/>
            <person name="Reid J."/>
            <person name="Worley K."/>
            <person name="Petrosino J."/>
            <person name="Highlander S."/>
            <person name="Gibbs R."/>
        </authorList>
    </citation>
    <scope>NUCLEOTIDE SEQUENCE [LARGE SCALE GENOMIC DNA]</scope>
    <source>
        <strain evidence="3 4">9715</strain>
    </source>
</reference>
<feature type="chain" id="PRO_5003462303" evidence="2">
    <location>
        <begin position="23"/>
        <end position="191"/>
    </location>
</feature>
<evidence type="ECO:0000256" key="1">
    <source>
        <dbReference type="SAM" id="MobiDB-lite"/>
    </source>
</evidence>
<dbReference type="OrthoDB" id="8604087at2"/>
<dbReference type="STRING" id="1030841.HMPREF9370_2188"/>
<dbReference type="AlphaFoldDB" id="G4CSX8"/>
<dbReference type="HOGENOM" id="CLU_1420131_0_0_4"/>
<gene>
    <name evidence="3" type="ORF">HMPREF9370_2188</name>
</gene>
<dbReference type="EMBL" id="AGAZ01000073">
    <property type="protein sequence ID" value="EGZ44475.1"/>
    <property type="molecule type" value="Genomic_DNA"/>
</dbReference>
<proteinExistence type="predicted"/>
<name>G4CSX8_9NEIS</name>
<evidence type="ECO:0000256" key="2">
    <source>
        <dbReference type="SAM" id="SignalP"/>
    </source>
</evidence>
<feature type="signal peptide" evidence="2">
    <location>
        <begin position="1"/>
        <end position="22"/>
    </location>
</feature>
<organism evidence="3 4">
    <name type="scientific">Neisseria wadsworthii 9715</name>
    <dbReference type="NCBI Taxonomy" id="1030841"/>
    <lineage>
        <taxon>Bacteria</taxon>
        <taxon>Pseudomonadati</taxon>
        <taxon>Pseudomonadota</taxon>
        <taxon>Betaproteobacteria</taxon>
        <taxon>Neisseriales</taxon>
        <taxon>Neisseriaceae</taxon>
        <taxon>Neisseria</taxon>
    </lineage>
</organism>
<accession>G4CSX8</accession>
<feature type="compositionally biased region" description="Basic and acidic residues" evidence="1">
    <location>
        <begin position="32"/>
        <end position="46"/>
    </location>
</feature>
<protein>
    <submittedName>
        <fullName evidence="3">Uncharacterized protein</fullName>
    </submittedName>
</protein>
<comment type="caution">
    <text evidence="3">The sequence shown here is derived from an EMBL/GenBank/DDBJ whole genome shotgun (WGS) entry which is preliminary data.</text>
</comment>
<sequence length="191" mass="20182">MSKRQLVLAFSGVFLAASVSHAAPNSITDKGSVSERKPVSENKGALKQEKIEVRNLKGGKLIQNGNQVILQGGTIVGKSGDKEPLIQIENPLNKQIIIRDTRIITDGVTQSAKGDSAGIVVIENGNKKGNSRVKMQNVRVTSRNSNIKATAVASNGGKACAGVVCTGFDDDDESNIIVDVKGRNTFKAIAK</sequence>
<evidence type="ECO:0000313" key="3">
    <source>
        <dbReference type="EMBL" id="EGZ44475.1"/>
    </source>
</evidence>
<keyword evidence="4" id="KW-1185">Reference proteome</keyword>
<evidence type="ECO:0000313" key="4">
    <source>
        <dbReference type="Proteomes" id="UP000005336"/>
    </source>
</evidence>
<dbReference type="PATRIC" id="fig|1030841.3.peg.2175"/>
<dbReference type="RefSeq" id="WP_009117328.1">
    <property type="nucleotide sequence ID" value="NZ_JH165159.1"/>
</dbReference>
<feature type="region of interest" description="Disordered" evidence="1">
    <location>
        <begin position="25"/>
        <end position="46"/>
    </location>
</feature>
<dbReference type="Proteomes" id="UP000005336">
    <property type="component" value="Unassembled WGS sequence"/>
</dbReference>